<sequence>MHQSHSGGEALTNSVYAKETKIALVPQWLTREPRALFPAKS</sequence>
<keyword evidence="2" id="KW-1185">Reference proteome</keyword>
<name>A0A090FYR4_MESPL</name>
<evidence type="ECO:0000313" key="2">
    <source>
        <dbReference type="Proteomes" id="UP000045285"/>
    </source>
</evidence>
<proteinExistence type="predicted"/>
<protein>
    <submittedName>
        <fullName evidence="1">Uncharacterized protein</fullName>
    </submittedName>
</protein>
<dbReference type="Proteomes" id="UP000045285">
    <property type="component" value="Unassembled WGS sequence"/>
</dbReference>
<dbReference type="EMBL" id="CCMZ01000034">
    <property type="protein sequence ID" value="CDX23987.1"/>
    <property type="molecule type" value="Genomic_DNA"/>
</dbReference>
<gene>
    <name evidence="1" type="ORF">MPL3356_40651</name>
</gene>
<dbReference type="AlphaFoldDB" id="A0A090FYR4"/>
<reference evidence="2" key="1">
    <citation type="submission" date="2014-08" db="EMBL/GenBank/DDBJ databases">
        <authorList>
            <person name="Moulin L."/>
        </authorList>
    </citation>
    <scope>NUCLEOTIDE SEQUENCE [LARGE SCALE GENOMIC DNA]</scope>
</reference>
<organism evidence="1 2">
    <name type="scientific">Mesorhizobium plurifarium</name>
    <dbReference type="NCBI Taxonomy" id="69974"/>
    <lineage>
        <taxon>Bacteria</taxon>
        <taxon>Pseudomonadati</taxon>
        <taxon>Pseudomonadota</taxon>
        <taxon>Alphaproteobacteria</taxon>
        <taxon>Hyphomicrobiales</taxon>
        <taxon>Phyllobacteriaceae</taxon>
        <taxon>Mesorhizobium</taxon>
    </lineage>
</organism>
<evidence type="ECO:0000313" key="1">
    <source>
        <dbReference type="EMBL" id="CDX23987.1"/>
    </source>
</evidence>
<accession>A0A090FYR4</accession>